<evidence type="ECO:0000256" key="4">
    <source>
        <dbReference type="ARBA" id="ARBA00022692"/>
    </source>
</evidence>
<organism evidence="10 11">
    <name type="scientific">endosymbiont of Riftia pachyptila</name>
    <name type="common">vent Ph05</name>
    <dbReference type="NCBI Taxonomy" id="1048808"/>
    <lineage>
        <taxon>Bacteria</taxon>
        <taxon>Pseudomonadati</taxon>
        <taxon>Pseudomonadota</taxon>
        <taxon>Gammaproteobacteria</taxon>
        <taxon>sulfur-oxidizing symbionts</taxon>
    </lineage>
</organism>
<dbReference type="PANTHER" id="PTHR42703">
    <property type="entry name" value="NADH DEHYDROGENASE"/>
    <property type="match status" value="1"/>
</dbReference>
<dbReference type="InterPro" id="IPR001750">
    <property type="entry name" value="ND/Mrp_TM"/>
</dbReference>
<dbReference type="GO" id="GO:0005886">
    <property type="term" value="C:plasma membrane"/>
    <property type="evidence" value="ECO:0007669"/>
    <property type="project" value="UniProtKB-SubCell"/>
</dbReference>
<evidence type="ECO:0000256" key="6">
    <source>
        <dbReference type="ARBA" id="ARBA00023136"/>
    </source>
</evidence>
<keyword evidence="11" id="KW-1185">Reference proteome</keyword>
<feature type="transmembrane region" description="Helical" evidence="8">
    <location>
        <begin position="280"/>
        <end position="301"/>
    </location>
</feature>
<dbReference type="PANTHER" id="PTHR42703:SF1">
    <property type="entry name" value="NA(+)_H(+) ANTIPORTER SUBUNIT D1"/>
    <property type="match status" value="1"/>
</dbReference>
<dbReference type="InterPro" id="IPR050586">
    <property type="entry name" value="CPA3_Na-H_Antiporter_D"/>
</dbReference>
<dbReference type="EC" id="1.6.5.11" evidence="10"/>
<dbReference type="GO" id="GO:0016491">
    <property type="term" value="F:oxidoreductase activity"/>
    <property type="evidence" value="ECO:0007669"/>
    <property type="project" value="UniProtKB-KW"/>
</dbReference>
<dbReference type="PRINTS" id="PR01437">
    <property type="entry name" value="NUOXDRDTASE4"/>
</dbReference>
<gene>
    <name evidence="10" type="primary">nuoN2</name>
    <name evidence="10" type="ORF">Rifp1Sym_ch00130</name>
</gene>
<evidence type="ECO:0000256" key="3">
    <source>
        <dbReference type="ARBA" id="ARBA00022475"/>
    </source>
</evidence>
<comment type="caution">
    <text evidence="10">The sequence shown here is derived from an EMBL/GenBank/DDBJ whole genome shotgun (WGS) entry which is preliminary data.</text>
</comment>
<feature type="transmembrane region" description="Helical" evidence="8">
    <location>
        <begin position="256"/>
        <end position="274"/>
    </location>
</feature>
<dbReference type="GO" id="GO:0008137">
    <property type="term" value="F:NADH dehydrogenase (ubiquinone) activity"/>
    <property type="evidence" value="ECO:0007669"/>
    <property type="project" value="InterPro"/>
</dbReference>
<dbReference type="AlphaFoldDB" id="G2DEX1"/>
<evidence type="ECO:0000256" key="8">
    <source>
        <dbReference type="SAM" id="Phobius"/>
    </source>
</evidence>
<comment type="similarity">
    <text evidence="2">Belongs to the CPA3 antiporters (TC 2.A.63) subunit D family.</text>
</comment>
<feature type="transmembrane region" description="Helical" evidence="8">
    <location>
        <begin position="71"/>
        <end position="89"/>
    </location>
</feature>
<evidence type="ECO:0000259" key="9">
    <source>
        <dbReference type="Pfam" id="PF00361"/>
    </source>
</evidence>
<evidence type="ECO:0000313" key="11">
    <source>
        <dbReference type="Proteomes" id="UP000004491"/>
    </source>
</evidence>
<reference evidence="10" key="1">
    <citation type="journal article" date="2011" name="ISME J.">
        <title>The endosymbionts of the deep-sea tubeworms Riftia pachyptila and Tevnia jerichonana share an identical physiology as revealed by proteogenomic analyses.</title>
        <authorList>
            <person name="Gardebrecht A."/>
            <person name="Markert S."/>
            <person name="Felbeck H."/>
            <person name="Thuermer A."/>
            <person name="Albrecht D."/>
            <person name="Wollherr A."/>
            <person name="Kabisch J."/>
            <person name="Lehmann R."/>
            <person name="Daniel R."/>
            <person name="Liesegang H."/>
            <person name="Hecker M."/>
            <person name="Sievert S.M."/>
            <person name="Schweder T."/>
        </authorList>
    </citation>
    <scope>NUCLEOTIDE SEQUENCE [LARGE SCALE GENOMIC DNA]</scope>
</reference>
<evidence type="ECO:0000256" key="2">
    <source>
        <dbReference type="ARBA" id="ARBA00005346"/>
    </source>
</evidence>
<dbReference type="InterPro" id="IPR003918">
    <property type="entry name" value="NADH_UbQ_OxRdtase"/>
</dbReference>
<feature type="transmembrane region" description="Helical" evidence="8">
    <location>
        <begin position="163"/>
        <end position="181"/>
    </location>
</feature>
<evidence type="ECO:0000256" key="7">
    <source>
        <dbReference type="RuleBase" id="RU000320"/>
    </source>
</evidence>
<evidence type="ECO:0000256" key="5">
    <source>
        <dbReference type="ARBA" id="ARBA00022989"/>
    </source>
</evidence>
<feature type="domain" description="NADH:quinone oxidoreductase/Mrp antiporter transmembrane" evidence="9">
    <location>
        <begin position="88"/>
        <end position="362"/>
    </location>
</feature>
<keyword evidence="4 7" id="KW-0812">Transmembrane</keyword>
<sequence length="454" mass="48208">MLGYGLWTLWQVWALSGGEAFSLAIGGFAPPLGINFYVDPLAMLFVAAVQLMGLLFWPFKIDRETPRRQSLMLLLLAVCRGLGLFGGLFSFYVFWALVLVGSFCFLAALACGAVYVAPFFSVLLRGLGCVLCLVWLRLMCGDPGAFFLSAFAQLAPEQLNNPLGLAAFVAILIGVGVKAELFPVNSWVPEVYATAPARVSAILAGLVSKLAVLIVVRLLVLLFPQPEAAQVMLLLGMLGVISGELAAWRAQDLKRMLAYSSIGQLGMIFIAFSLPAGGGLYAGLALTLHHMLVKPGLFMLAERWGGSLQRLRGAGFVSPLGAGLFVLFSLSLVGMPPLPGFWAKLLLISGLAGQSEPLYMMALLVFLSATVVEASYLFRLAAALLQRSPEEVSKMAPLPERQGLLVSSLLAAGLISALVMIAPLAEGLKEVASEAGDVSGYVKHVFPSRGGAGQ</sequence>
<keyword evidence="3" id="KW-1003">Cell membrane</keyword>
<feature type="transmembrane region" description="Helical" evidence="8">
    <location>
        <begin position="229"/>
        <end position="249"/>
    </location>
</feature>
<feature type="transmembrane region" description="Helical" evidence="8">
    <location>
        <begin position="358"/>
        <end position="382"/>
    </location>
</feature>
<keyword evidence="5 8" id="KW-1133">Transmembrane helix</keyword>
<keyword evidence="6 8" id="KW-0472">Membrane</keyword>
<proteinExistence type="inferred from homology"/>
<accession>G2DEX1</accession>
<feature type="transmembrane region" description="Helical" evidence="8">
    <location>
        <begin position="95"/>
        <end position="117"/>
    </location>
</feature>
<evidence type="ECO:0000256" key="1">
    <source>
        <dbReference type="ARBA" id="ARBA00004651"/>
    </source>
</evidence>
<dbReference type="Proteomes" id="UP000004491">
    <property type="component" value="Unassembled WGS sequence"/>
</dbReference>
<comment type="subcellular location">
    <subcellularLocation>
        <location evidence="1">Cell membrane</location>
        <topology evidence="1">Multi-pass membrane protein</topology>
    </subcellularLocation>
    <subcellularLocation>
        <location evidence="7">Membrane</location>
        <topology evidence="7">Multi-pass membrane protein</topology>
    </subcellularLocation>
</comment>
<dbReference type="Pfam" id="PF00361">
    <property type="entry name" value="Proton_antipo_M"/>
    <property type="match status" value="1"/>
</dbReference>
<name>G2DEX1_9GAMM</name>
<dbReference type="EMBL" id="AFOC01000061">
    <property type="protein sequence ID" value="EGV50833.1"/>
    <property type="molecule type" value="Genomic_DNA"/>
</dbReference>
<feature type="transmembrane region" description="Helical" evidence="8">
    <location>
        <begin position="36"/>
        <end position="59"/>
    </location>
</feature>
<feature type="transmembrane region" description="Helical" evidence="8">
    <location>
        <begin position="313"/>
        <end position="338"/>
    </location>
</feature>
<keyword evidence="10" id="KW-0560">Oxidoreductase</keyword>
<feature type="transmembrane region" description="Helical" evidence="8">
    <location>
        <begin position="201"/>
        <end position="223"/>
    </location>
</feature>
<feature type="transmembrane region" description="Helical" evidence="8">
    <location>
        <begin position="403"/>
        <end position="425"/>
    </location>
</feature>
<feature type="transmembrane region" description="Helical" evidence="8">
    <location>
        <begin position="129"/>
        <end position="151"/>
    </location>
</feature>
<evidence type="ECO:0000313" key="10">
    <source>
        <dbReference type="EMBL" id="EGV50833.1"/>
    </source>
</evidence>
<dbReference type="GO" id="GO:0042773">
    <property type="term" value="P:ATP synthesis coupled electron transport"/>
    <property type="evidence" value="ECO:0007669"/>
    <property type="project" value="InterPro"/>
</dbReference>
<protein>
    <submittedName>
        <fullName evidence="10">NADH-quinone oxidoreductase subunit N</fullName>
        <ecNumber evidence="10">1.6.5.11</ecNumber>
    </submittedName>
</protein>